<dbReference type="PANTHER" id="PTHR35908">
    <property type="entry name" value="HYPOTHETICAL FUSION PROTEIN"/>
    <property type="match status" value="1"/>
</dbReference>
<organism evidence="2 3">
    <name type="scientific">Crossiella cryophila</name>
    <dbReference type="NCBI Taxonomy" id="43355"/>
    <lineage>
        <taxon>Bacteria</taxon>
        <taxon>Bacillati</taxon>
        <taxon>Actinomycetota</taxon>
        <taxon>Actinomycetes</taxon>
        <taxon>Pseudonocardiales</taxon>
        <taxon>Pseudonocardiaceae</taxon>
        <taxon>Crossiella</taxon>
    </lineage>
</organism>
<dbReference type="Gene3D" id="3.10.180.10">
    <property type="entry name" value="2,3-Dihydroxybiphenyl 1,2-Dioxygenase, domain 1"/>
    <property type="match status" value="1"/>
</dbReference>
<protein>
    <recommendedName>
        <fullName evidence="1">Glyoxalase-like domain-containing protein</fullName>
    </recommendedName>
</protein>
<dbReference type="RefSeq" id="WP_185000066.1">
    <property type="nucleotide sequence ID" value="NZ_BAAAUI010000013.1"/>
</dbReference>
<dbReference type="AlphaFoldDB" id="A0A7W7C3S0"/>
<proteinExistence type="predicted"/>
<name>A0A7W7C3S0_9PSEU</name>
<dbReference type="Pfam" id="PF18029">
    <property type="entry name" value="Glyoxalase_6"/>
    <property type="match status" value="1"/>
</dbReference>
<accession>A0A7W7C3S0</accession>
<gene>
    <name evidence="2" type="ORF">HNR67_000139</name>
</gene>
<evidence type="ECO:0000313" key="3">
    <source>
        <dbReference type="Proteomes" id="UP000533598"/>
    </source>
</evidence>
<dbReference type="EMBL" id="JACHMH010000001">
    <property type="protein sequence ID" value="MBB4674021.1"/>
    <property type="molecule type" value="Genomic_DNA"/>
</dbReference>
<dbReference type="SUPFAM" id="SSF54593">
    <property type="entry name" value="Glyoxalase/Bleomycin resistance protein/Dihydroxybiphenyl dioxygenase"/>
    <property type="match status" value="1"/>
</dbReference>
<dbReference type="InterPro" id="IPR029068">
    <property type="entry name" value="Glyas_Bleomycin-R_OHBP_Dase"/>
</dbReference>
<dbReference type="InterPro" id="IPR041581">
    <property type="entry name" value="Glyoxalase_6"/>
</dbReference>
<sequence>MPTTWNLTIDCRDAVPMSTFWEVALRYVKQPPPEGWDSWQAFFDHKGYDDTDDWFDGTYLCDPEGHRPNIFFQEVPEEHVGKNWFHLDLKVSGGRTRPAAERTPLIEAEVARLEAAGGRVLRRMEWDGELDGVVMLDPEDNQFCVA</sequence>
<evidence type="ECO:0000313" key="2">
    <source>
        <dbReference type="EMBL" id="MBB4674021.1"/>
    </source>
</evidence>
<dbReference type="Proteomes" id="UP000533598">
    <property type="component" value="Unassembled WGS sequence"/>
</dbReference>
<reference evidence="2 3" key="1">
    <citation type="submission" date="2020-08" db="EMBL/GenBank/DDBJ databases">
        <title>Sequencing the genomes of 1000 actinobacteria strains.</title>
        <authorList>
            <person name="Klenk H.-P."/>
        </authorList>
    </citation>
    <scope>NUCLEOTIDE SEQUENCE [LARGE SCALE GENOMIC DNA]</scope>
    <source>
        <strain evidence="2 3">DSM 44230</strain>
    </source>
</reference>
<feature type="domain" description="Glyoxalase-like" evidence="1">
    <location>
        <begin position="7"/>
        <end position="145"/>
    </location>
</feature>
<dbReference type="PANTHER" id="PTHR35908:SF1">
    <property type="entry name" value="CONSERVED PROTEIN"/>
    <property type="match status" value="1"/>
</dbReference>
<keyword evidence="3" id="KW-1185">Reference proteome</keyword>
<comment type="caution">
    <text evidence="2">The sequence shown here is derived from an EMBL/GenBank/DDBJ whole genome shotgun (WGS) entry which is preliminary data.</text>
</comment>
<evidence type="ECO:0000259" key="1">
    <source>
        <dbReference type="Pfam" id="PF18029"/>
    </source>
</evidence>